<gene>
    <name evidence="3" type="ordered locus">Tbis_2516</name>
</gene>
<dbReference type="PANTHER" id="PTHR33744">
    <property type="entry name" value="CARBOHYDRATE DIACID REGULATOR"/>
    <property type="match status" value="1"/>
</dbReference>
<protein>
    <submittedName>
        <fullName evidence="3">Transcriptional regulator, CdaR</fullName>
    </submittedName>
</protein>
<dbReference type="InterPro" id="IPR003018">
    <property type="entry name" value="GAF"/>
</dbReference>
<keyword evidence="4" id="KW-1185">Reference proteome</keyword>
<dbReference type="RefSeq" id="WP_013132751.1">
    <property type="nucleotide sequence ID" value="NC_014165.1"/>
</dbReference>
<evidence type="ECO:0000256" key="1">
    <source>
        <dbReference type="ARBA" id="ARBA00006754"/>
    </source>
</evidence>
<dbReference type="KEGG" id="tbi:Tbis_2516"/>
<dbReference type="eggNOG" id="COG2203">
    <property type="taxonomic scope" value="Bacteria"/>
</dbReference>
<dbReference type="Gene3D" id="3.30.450.40">
    <property type="match status" value="1"/>
</dbReference>
<sequence>MHVPAPIVAVPWQGETEPCGEGQRDAAWRPRPAHWNEVLEVFKEVAVHATTSADLNEILTVIGSRLCHLLGVKRCSVYLRRDDGKFQGAAGWSATEGDIGDKIRILVSGIEGDRFTQDIVESRSAVLVVNAQQDPRTIHKTMVRWRVRDMLGVPLVVAGEVIGIIYVDNEQDPHVYDPVQIEVAELFGSLAALVVQQAVLHNRLRAQAIQLTRQKRTLEHLTNVHEQLVRAVLEGADLNRAVQMLSGLLNRPVVLYNPRFDVMAWAAPPGMAMQSAPVIPERVLKMPSVAAVINELNADRPSAIIPPTLAVGLGSRHLLCVLMTEGRPAGYLGVVEIGRAITDLDTKIAEQGAVVMALQVLSERRQIEAEGQAREDFLSDLLRGTRDEEQLMRRAPQFGIDLRSPYVLVRFCYADGQPATPRTARRAVLARALGRGLGMPEPPVIGVPGSDIALVRLTGGSEPAALRRVRRRLEALLRELSAKFKIEKVLVSSVCRRVGDFPLAHREIRELEELTTAFNWSRGLLFADDLGLFRLIVNSNRLKEAVRFATDFVRPLARYDESTGGQLVETLRAYVQAEGQVRGAAELLGVHENTIRYRLAKMREMGSLDPHRMDMLLTARLAFQILDFASGGPLGQASGPAVPAAGSQVV</sequence>
<organism evidence="3 4">
    <name type="scientific">Thermobispora bispora (strain ATCC 19993 / DSM 43833 / CBS 139.67 / JCM 10125 / KCTC 9307 / NBRC 14880 / R51)</name>
    <dbReference type="NCBI Taxonomy" id="469371"/>
    <lineage>
        <taxon>Bacteria</taxon>
        <taxon>Bacillati</taxon>
        <taxon>Actinomycetota</taxon>
        <taxon>Actinomycetes</taxon>
        <taxon>Streptosporangiales</taxon>
        <taxon>Streptosporangiaceae</taxon>
        <taxon>Thermobispora</taxon>
    </lineage>
</organism>
<name>D6Y4P2_THEBD</name>
<accession>D6Y4P2</accession>
<comment type="similarity">
    <text evidence="1">Belongs to the CdaR family.</text>
</comment>
<dbReference type="AlphaFoldDB" id="D6Y4P2"/>
<dbReference type="InterPro" id="IPR042070">
    <property type="entry name" value="PucR_C-HTH_sf"/>
</dbReference>
<dbReference type="SUPFAM" id="SSF55781">
    <property type="entry name" value="GAF domain-like"/>
    <property type="match status" value="1"/>
</dbReference>
<dbReference type="InterPro" id="IPR041522">
    <property type="entry name" value="CdaR_GGDEF"/>
</dbReference>
<dbReference type="Gene3D" id="1.10.10.2840">
    <property type="entry name" value="PucR C-terminal helix-turn-helix domain"/>
    <property type="match status" value="1"/>
</dbReference>
<dbReference type="EMBL" id="CP001874">
    <property type="protein sequence ID" value="ADG89218.1"/>
    <property type="molecule type" value="Genomic_DNA"/>
</dbReference>
<dbReference type="STRING" id="469371.Tbis_2516"/>
<dbReference type="eggNOG" id="COG2508">
    <property type="taxonomic scope" value="Bacteria"/>
</dbReference>
<dbReference type="Pfam" id="PF17853">
    <property type="entry name" value="GGDEF_2"/>
    <property type="match status" value="1"/>
</dbReference>
<dbReference type="Pfam" id="PF01590">
    <property type="entry name" value="GAF"/>
    <property type="match status" value="1"/>
</dbReference>
<feature type="domain" description="GAF" evidence="2">
    <location>
        <begin position="54"/>
        <end position="205"/>
    </location>
</feature>
<evidence type="ECO:0000259" key="2">
    <source>
        <dbReference type="SMART" id="SM00065"/>
    </source>
</evidence>
<dbReference type="OrthoDB" id="8026818at2"/>
<dbReference type="InterPro" id="IPR025736">
    <property type="entry name" value="PucR_C-HTH_dom"/>
</dbReference>
<dbReference type="SMART" id="SM00065">
    <property type="entry name" value="GAF"/>
    <property type="match status" value="1"/>
</dbReference>
<dbReference type="Pfam" id="PF13556">
    <property type="entry name" value="HTH_30"/>
    <property type="match status" value="1"/>
</dbReference>
<evidence type="ECO:0000313" key="4">
    <source>
        <dbReference type="Proteomes" id="UP000006640"/>
    </source>
</evidence>
<dbReference type="InterPro" id="IPR029016">
    <property type="entry name" value="GAF-like_dom_sf"/>
</dbReference>
<evidence type="ECO:0000313" key="3">
    <source>
        <dbReference type="EMBL" id="ADG89218.1"/>
    </source>
</evidence>
<dbReference type="HOGENOM" id="CLU_419127_0_0_11"/>
<dbReference type="PANTHER" id="PTHR33744:SF1">
    <property type="entry name" value="DNA-BINDING TRANSCRIPTIONAL ACTIVATOR ADER"/>
    <property type="match status" value="1"/>
</dbReference>
<proteinExistence type="inferred from homology"/>
<dbReference type="InterPro" id="IPR051448">
    <property type="entry name" value="CdaR-like_regulators"/>
</dbReference>
<dbReference type="Proteomes" id="UP000006640">
    <property type="component" value="Chromosome"/>
</dbReference>
<reference evidence="3 4" key="1">
    <citation type="submission" date="2010-01" db="EMBL/GenBank/DDBJ databases">
        <title>The complete genome of Thermobispora bispora DSM 43833.</title>
        <authorList>
            <consortium name="US DOE Joint Genome Institute (JGI-PGF)"/>
            <person name="Lucas S."/>
            <person name="Copeland A."/>
            <person name="Lapidus A."/>
            <person name="Glavina del Rio T."/>
            <person name="Dalin E."/>
            <person name="Tice H."/>
            <person name="Bruce D."/>
            <person name="Goodwin L."/>
            <person name="Pitluck S."/>
            <person name="Kyrpides N."/>
            <person name="Mavromatis K."/>
            <person name="Ivanova N."/>
            <person name="Mikhailova N."/>
            <person name="Chertkov O."/>
            <person name="Brettin T."/>
            <person name="Detter J.C."/>
            <person name="Han C."/>
            <person name="Larimer F."/>
            <person name="Land M."/>
            <person name="Hauser L."/>
            <person name="Markowitz V."/>
            <person name="Cheng J.-F."/>
            <person name="Hugenholtz P."/>
            <person name="Woyke T."/>
            <person name="Wu D."/>
            <person name="Jando M."/>
            <person name="Schneider S."/>
            <person name="Klenk H.-P."/>
            <person name="Eisen J.A."/>
        </authorList>
    </citation>
    <scope>NUCLEOTIDE SEQUENCE [LARGE SCALE GENOMIC DNA]</scope>
    <source>
        <strain evidence="4">ATCC 19993 / DSM 43833 / CBS 139.67 / JCM 10125 / KCTC 9307 / NBRC 14880 / R51</strain>
    </source>
</reference>